<dbReference type="Pfam" id="PF23561">
    <property type="entry name" value="zf-C2H2_15"/>
    <property type="match status" value="1"/>
</dbReference>
<feature type="region of interest" description="Disordered" evidence="8">
    <location>
        <begin position="716"/>
        <end position="757"/>
    </location>
</feature>
<organism evidence="10 11">
    <name type="scientific">Basidiobolus ranarum</name>
    <dbReference type="NCBI Taxonomy" id="34480"/>
    <lineage>
        <taxon>Eukaryota</taxon>
        <taxon>Fungi</taxon>
        <taxon>Fungi incertae sedis</taxon>
        <taxon>Zoopagomycota</taxon>
        <taxon>Entomophthoromycotina</taxon>
        <taxon>Basidiobolomycetes</taxon>
        <taxon>Basidiobolales</taxon>
        <taxon>Basidiobolaceae</taxon>
        <taxon>Basidiobolus</taxon>
    </lineage>
</organism>
<feature type="compositionally biased region" description="Basic and acidic residues" evidence="8">
    <location>
        <begin position="419"/>
        <end position="436"/>
    </location>
</feature>
<feature type="region of interest" description="Disordered" evidence="8">
    <location>
        <begin position="460"/>
        <end position="505"/>
    </location>
</feature>
<evidence type="ECO:0000256" key="1">
    <source>
        <dbReference type="ARBA" id="ARBA00004123"/>
    </source>
</evidence>
<feature type="compositionally biased region" description="Polar residues" evidence="8">
    <location>
        <begin position="465"/>
        <end position="490"/>
    </location>
</feature>
<evidence type="ECO:0000259" key="9">
    <source>
        <dbReference type="PROSITE" id="PS50157"/>
    </source>
</evidence>
<keyword evidence="6" id="KW-0539">Nucleus</keyword>
<keyword evidence="5" id="KW-0862">Zinc</keyword>
<keyword evidence="3" id="KW-0677">Repeat</keyword>
<keyword evidence="4 7" id="KW-0863">Zinc-finger</keyword>
<feature type="region of interest" description="Disordered" evidence="8">
    <location>
        <begin position="830"/>
        <end position="868"/>
    </location>
</feature>
<comment type="subcellular location">
    <subcellularLocation>
        <location evidence="1">Nucleus</location>
    </subcellularLocation>
</comment>
<keyword evidence="11" id="KW-1185">Reference proteome</keyword>
<dbReference type="Gene3D" id="3.30.160.60">
    <property type="entry name" value="Classic Zinc Finger"/>
    <property type="match status" value="4"/>
</dbReference>
<dbReference type="EMBL" id="JASJQH010006889">
    <property type="protein sequence ID" value="KAK9728913.1"/>
    <property type="molecule type" value="Genomic_DNA"/>
</dbReference>
<evidence type="ECO:0000256" key="6">
    <source>
        <dbReference type="ARBA" id="ARBA00023242"/>
    </source>
</evidence>
<dbReference type="PANTHER" id="PTHR45718:SF4">
    <property type="entry name" value="TRANSCRIPTIONAL ACTIVATOR CUBITUS INTERRUPTUS"/>
    <property type="match status" value="1"/>
</dbReference>
<dbReference type="InterPro" id="IPR013087">
    <property type="entry name" value="Znf_C2H2_type"/>
</dbReference>
<dbReference type="InterPro" id="IPR036236">
    <property type="entry name" value="Znf_C2H2_sf"/>
</dbReference>
<keyword evidence="2" id="KW-0479">Metal-binding</keyword>
<dbReference type="InterPro" id="IPR043359">
    <property type="entry name" value="GLI-like"/>
</dbReference>
<dbReference type="PANTHER" id="PTHR45718">
    <property type="entry name" value="TRANSCRIPTIONAL ACTIVATOR CUBITUS INTERRUPTUS"/>
    <property type="match status" value="1"/>
</dbReference>
<dbReference type="Proteomes" id="UP001479436">
    <property type="component" value="Unassembled WGS sequence"/>
</dbReference>
<name>A0ABR2WAS9_9FUNG</name>
<dbReference type="PROSITE" id="PS00028">
    <property type="entry name" value="ZINC_FINGER_C2H2_1"/>
    <property type="match status" value="3"/>
</dbReference>
<dbReference type="InterPro" id="IPR056436">
    <property type="entry name" value="Znf-C2H2_ZIC1-5/GLI1-3-like"/>
</dbReference>
<protein>
    <recommendedName>
        <fullName evidence="9">C2H2-type domain-containing protein</fullName>
    </recommendedName>
</protein>
<evidence type="ECO:0000256" key="4">
    <source>
        <dbReference type="ARBA" id="ARBA00022771"/>
    </source>
</evidence>
<feature type="region of interest" description="Disordered" evidence="8">
    <location>
        <begin position="1"/>
        <end position="30"/>
    </location>
</feature>
<feature type="domain" description="C2H2-type" evidence="9">
    <location>
        <begin position="615"/>
        <end position="644"/>
    </location>
</feature>
<feature type="region of interest" description="Disordered" evidence="8">
    <location>
        <begin position="413"/>
        <end position="436"/>
    </location>
</feature>
<dbReference type="Pfam" id="PF00096">
    <property type="entry name" value="zf-C2H2"/>
    <property type="match status" value="2"/>
</dbReference>
<gene>
    <name evidence="10" type="ORF">K7432_000735</name>
</gene>
<evidence type="ECO:0000256" key="8">
    <source>
        <dbReference type="SAM" id="MobiDB-lite"/>
    </source>
</evidence>
<dbReference type="SMART" id="SM00355">
    <property type="entry name" value="ZnF_C2H2"/>
    <property type="match status" value="4"/>
</dbReference>
<feature type="compositionally biased region" description="Polar residues" evidence="8">
    <location>
        <begin position="841"/>
        <end position="855"/>
    </location>
</feature>
<feature type="domain" description="C2H2-type" evidence="9">
    <location>
        <begin position="549"/>
        <end position="579"/>
    </location>
</feature>
<feature type="region of interest" description="Disordered" evidence="8">
    <location>
        <begin position="518"/>
        <end position="546"/>
    </location>
</feature>
<dbReference type="PROSITE" id="PS50157">
    <property type="entry name" value="ZINC_FINGER_C2H2_2"/>
    <property type="match status" value="4"/>
</dbReference>
<evidence type="ECO:0000256" key="5">
    <source>
        <dbReference type="ARBA" id="ARBA00022833"/>
    </source>
</evidence>
<feature type="domain" description="C2H2-type" evidence="9">
    <location>
        <begin position="582"/>
        <end position="614"/>
    </location>
</feature>
<feature type="domain" description="C2H2-type" evidence="9">
    <location>
        <begin position="645"/>
        <end position="674"/>
    </location>
</feature>
<proteinExistence type="predicted"/>
<evidence type="ECO:0000256" key="3">
    <source>
        <dbReference type="ARBA" id="ARBA00022737"/>
    </source>
</evidence>
<evidence type="ECO:0000256" key="7">
    <source>
        <dbReference type="PROSITE-ProRule" id="PRU00042"/>
    </source>
</evidence>
<feature type="compositionally biased region" description="Polar residues" evidence="8">
    <location>
        <begin position="10"/>
        <end position="30"/>
    </location>
</feature>
<feature type="compositionally biased region" description="Low complexity" evidence="8">
    <location>
        <begin position="739"/>
        <end position="753"/>
    </location>
</feature>
<reference evidence="10 11" key="1">
    <citation type="submission" date="2023-04" db="EMBL/GenBank/DDBJ databases">
        <title>Genome of Basidiobolus ranarum AG-B5.</title>
        <authorList>
            <person name="Stajich J.E."/>
            <person name="Carter-House D."/>
            <person name="Gryganskyi A."/>
        </authorList>
    </citation>
    <scope>NUCLEOTIDE SEQUENCE [LARGE SCALE GENOMIC DNA]</scope>
    <source>
        <strain evidence="10 11">AG-B5</strain>
    </source>
</reference>
<accession>A0ABR2WAS9</accession>
<evidence type="ECO:0000313" key="10">
    <source>
        <dbReference type="EMBL" id="KAK9728913.1"/>
    </source>
</evidence>
<evidence type="ECO:0000256" key="2">
    <source>
        <dbReference type="ARBA" id="ARBA00022723"/>
    </source>
</evidence>
<sequence length="868" mass="96146">MAEHPMQMTEDLSPSIPSDNTTPNEIPMNFSTEETQNIPNAENMFTNMSQEAINQAFLNQQLASQQELNNLLARSAMLSEGMMLIDTPTLPSQELLNPPKVHSGNLDNLIVSGESTPSGDLTPQEHAMSSMMQIPSHGGYHSEVPNLVMANDMMNSITPEQQFFENMLTDTNTQGIISNPQNLMVPDNLPIDPPRSVPSMNSMHSTSDIHMSNIFAGNNMMNFDMGLSQPPQKHHSIRSNRPAHLRHGYSKSVSMFPPPNQPRPSTSSQYVMSNLQPMPNPQFIPTVPSEQIPPTFQKQMVENTQMLHAMRKKMGHRRQYSAPELNSGFSQSPEKHLLRQTTEGQMLKQRGFMQMTPINQTSPHELHGLTPEQIEALTLNSHGDSEPKPLKILEYTADGYGVLRPNNANIGDPMQDFRYGGDDASPKPGTKDDLSTNEKLKSLDNLTREELIKRLRNVESELAKTKSSPIKSPNLKVETSVSSCGDTASEQGDETGTGDSVSPIGINLFTSQQVKLEDRLGDDEDEDEDDPEEDEDSKDEEKSEKSQTFDCLWSDCSKSFPALDVLISHIGQEHIGSGKASYKCEWQGCPRNQKPFTKRHKMYNHLRTHTGERPFQCPVADCGKRFSRPDSLATHVKTHSNVRPYICPVPGCGKAYYHSRSLRKHIKSHEMTRPLQIFSQNIPGVSPQNMMDLNNHQLLGANQLGITQGIKYHHYQPDSSTFSTPKPGEDLNSISNTQTSTSAGGAHGSSTISPNQNMNAQMFPISQVDVSNLRDSPTFIESPNMIEPPVLQSHQFPGDDANRMDSSIIGTPATLTPEMLNQLIQQVTPPIPSSHPSTPSNEELGSSFIPSTGFSAQVMPTIPTTQTQ</sequence>
<dbReference type="SUPFAM" id="SSF57667">
    <property type="entry name" value="beta-beta-alpha zinc fingers"/>
    <property type="match status" value="3"/>
</dbReference>
<evidence type="ECO:0000313" key="11">
    <source>
        <dbReference type="Proteomes" id="UP001479436"/>
    </source>
</evidence>
<comment type="caution">
    <text evidence="10">The sequence shown here is derived from an EMBL/GenBank/DDBJ whole genome shotgun (WGS) entry which is preliminary data.</text>
</comment>
<feature type="compositionally biased region" description="Acidic residues" evidence="8">
    <location>
        <begin position="520"/>
        <end position="538"/>
    </location>
</feature>